<dbReference type="InterPro" id="IPR012935">
    <property type="entry name" value="NuBaID_N"/>
</dbReference>
<dbReference type="Proteomes" id="UP000537779">
    <property type="component" value="Unassembled WGS sequence"/>
</dbReference>
<comment type="subcellular location">
    <subcellularLocation>
        <location evidence="1">Nucleus</location>
    </subcellularLocation>
</comment>
<keyword evidence="5" id="KW-0539">Nucleus</keyword>
<evidence type="ECO:0000256" key="2">
    <source>
        <dbReference type="ARBA" id="ARBA00022723"/>
    </source>
</evidence>
<keyword evidence="4" id="KW-0862">Zinc</keyword>
<feature type="domain" description="NuBaID C-terminal" evidence="9">
    <location>
        <begin position="113"/>
        <end position="330"/>
    </location>
</feature>
<keyword evidence="2" id="KW-0479">Metal-binding</keyword>
<dbReference type="EMBL" id="VXAW01011824">
    <property type="protein sequence ID" value="NXM07761.1"/>
    <property type="molecule type" value="Genomic_DNA"/>
</dbReference>
<dbReference type="PANTHER" id="PTHR15835">
    <property type="entry name" value="NUCLEAR-INTERACTING PARTNER OF ALK"/>
    <property type="match status" value="1"/>
</dbReference>
<evidence type="ECO:0000256" key="1">
    <source>
        <dbReference type="ARBA" id="ARBA00004123"/>
    </source>
</evidence>
<sequence length="365" mass="39722">RERCAELRRALSSAHERFCFWPDSPCPAHFALLPLDEPRLLLREFRERFQRLCRLELQLPRLAPEQLGSLALSEDTLGLLLELLEEDPEPPREGEKPPGTFSKESPQGLVVAACVLALCGWDCSASSSPSLPVISCSRCMRKVGLWAFHQMESAAPEPDPALAPSERGPPAATSPMSPSPVSPSPVSPRRIGTRSQDTLPPTAEQQEKSPSPSVSRPVSRDCGGSLERGELEAAVPALRSRPVTRSMGQGDTAEVPSSPVRRAKRARLCSSGGSDASPRSFFQPSSQHRAWCPWVSSGEGQESLDDAASQPEKPGKAEPGWKMVLNALLGTRRGDAVPDTEPVSLSEKSCKVFRIFRQWESMNSS</sequence>
<comment type="caution">
    <text evidence="10">The sequence shown here is derived from an EMBL/GenBank/DDBJ whole genome shotgun (WGS) entry which is preliminary data.</text>
</comment>
<organism evidence="10 11">
    <name type="scientific">Tyrannus savana</name>
    <name type="common">Fork-tailed flycatcher</name>
    <name type="synonym">Muscivora tyrannus</name>
    <dbReference type="NCBI Taxonomy" id="137541"/>
    <lineage>
        <taxon>Eukaryota</taxon>
        <taxon>Metazoa</taxon>
        <taxon>Chordata</taxon>
        <taxon>Craniata</taxon>
        <taxon>Vertebrata</taxon>
        <taxon>Euteleostomi</taxon>
        <taxon>Archelosauria</taxon>
        <taxon>Archosauria</taxon>
        <taxon>Dinosauria</taxon>
        <taxon>Saurischia</taxon>
        <taxon>Theropoda</taxon>
        <taxon>Coelurosauria</taxon>
        <taxon>Aves</taxon>
        <taxon>Neognathae</taxon>
        <taxon>Neoaves</taxon>
        <taxon>Telluraves</taxon>
        <taxon>Australaves</taxon>
        <taxon>Passeriformes</taxon>
        <taxon>Tyrannidae</taxon>
        <taxon>Tyrannus</taxon>
    </lineage>
</organism>
<evidence type="ECO:0000256" key="4">
    <source>
        <dbReference type="ARBA" id="ARBA00022833"/>
    </source>
</evidence>
<dbReference type="AlphaFoldDB" id="A0A7L0XW40"/>
<dbReference type="InterPro" id="IPR013909">
    <property type="entry name" value="NuBaID_C"/>
</dbReference>
<evidence type="ECO:0000256" key="7">
    <source>
        <dbReference type="SAM" id="MobiDB-lite"/>
    </source>
</evidence>
<gene>
    <name evidence="10" type="primary">Zc3hc1</name>
    <name evidence="10" type="ORF">TYRSAV_R02909</name>
</gene>
<feature type="non-terminal residue" evidence="10">
    <location>
        <position position="365"/>
    </location>
</feature>
<dbReference type="Pfam" id="PF07967">
    <property type="entry name" value="zf-C3HC"/>
    <property type="match status" value="1"/>
</dbReference>
<evidence type="ECO:0000256" key="3">
    <source>
        <dbReference type="ARBA" id="ARBA00022771"/>
    </source>
</evidence>
<name>A0A7L0XW40_TYRSA</name>
<evidence type="ECO:0000256" key="6">
    <source>
        <dbReference type="ARBA" id="ARBA00044931"/>
    </source>
</evidence>
<evidence type="ECO:0000313" key="11">
    <source>
        <dbReference type="Proteomes" id="UP000537779"/>
    </source>
</evidence>
<proteinExistence type="predicted"/>
<feature type="region of interest" description="Disordered" evidence="7">
    <location>
        <begin position="85"/>
        <end position="104"/>
    </location>
</feature>
<protein>
    <submittedName>
        <fullName evidence="10">NIPA protein</fullName>
    </submittedName>
</protein>
<evidence type="ECO:0000256" key="5">
    <source>
        <dbReference type="ARBA" id="ARBA00023242"/>
    </source>
</evidence>
<comment type="function">
    <text evidence="6">Required for proper positioning of a substantial amount of TPR at the nuclear basket (NB) through interaction with TPR.</text>
</comment>
<evidence type="ECO:0000313" key="10">
    <source>
        <dbReference type="EMBL" id="NXM07761.1"/>
    </source>
</evidence>
<evidence type="ECO:0000259" key="9">
    <source>
        <dbReference type="Pfam" id="PF08600"/>
    </source>
</evidence>
<dbReference type="GO" id="GO:0008270">
    <property type="term" value="F:zinc ion binding"/>
    <property type="evidence" value="ECO:0007669"/>
    <property type="project" value="UniProtKB-KW"/>
</dbReference>
<feature type="compositionally biased region" description="Pro residues" evidence="7">
    <location>
        <begin position="177"/>
        <end position="186"/>
    </location>
</feature>
<dbReference type="Pfam" id="PF08600">
    <property type="entry name" value="NuBaID_C"/>
    <property type="match status" value="1"/>
</dbReference>
<feature type="non-terminal residue" evidence="10">
    <location>
        <position position="1"/>
    </location>
</feature>
<accession>A0A7L0XW40</accession>
<evidence type="ECO:0000259" key="8">
    <source>
        <dbReference type="Pfam" id="PF07967"/>
    </source>
</evidence>
<keyword evidence="3" id="KW-0863">Zinc-finger</keyword>
<feature type="domain" description="C3HC-type" evidence="8">
    <location>
        <begin position="2"/>
        <end position="61"/>
    </location>
</feature>
<feature type="region of interest" description="Disordered" evidence="7">
    <location>
        <begin position="155"/>
        <end position="319"/>
    </location>
</feature>
<keyword evidence="11" id="KW-1185">Reference proteome</keyword>
<reference evidence="10 11" key="1">
    <citation type="submission" date="2019-09" db="EMBL/GenBank/DDBJ databases">
        <title>Bird 10,000 Genomes (B10K) Project - Family phase.</title>
        <authorList>
            <person name="Zhang G."/>
        </authorList>
    </citation>
    <scope>NUCLEOTIDE SEQUENCE [LARGE SCALE GENOMIC DNA]</scope>
    <source>
        <strain evidence="10">B10K-DU-001-37</strain>
        <tissue evidence="10">Muscle</tissue>
    </source>
</reference>
<dbReference type="PANTHER" id="PTHR15835:SF6">
    <property type="entry name" value="ZINC FINGER C3HC-TYPE PROTEIN 1"/>
    <property type="match status" value="1"/>
</dbReference>
<dbReference type="GO" id="GO:0005634">
    <property type="term" value="C:nucleus"/>
    <property type="evidence" value="ECO:0007669"/>
    <property type="project" value="UniProtKB-SubCell"/>
</dbReference>